<name>A0A6G1AA20_CROCR</name>
<proteinExistence type="predicted"/>
<keyword evidence="2" id="KW-1185">Reference proteome</keyword>
<evidence type="ECO:0000313" key="1">
    <source>
        <dbReference type="EMBL" id="KAF0872596.1"/>
    </source>
</evidence>
<feature type="non-terminal residue" evidence="1">
    <location>
        <position position="108"/>
    </location>
</feature>
<dbReference type="AlphaFoldDB" id="A0A6G1AA20"/>
<feature type="non-terminal residue" evidence="1">
    <location>
        <position position="1"/>
    </location>
</feature>
<sequence>FIKSRNLCLSKDTVKKMKRQVTDWEVILGKQLSEKGVVSTIYKEPLNSTIRLTIWYFFNEQKINRHSTREDTQMANIHMQMCSTCLVIRAMQITVTVIHNYRPDGMTK</sequence>
<gene>
    <name evidence="1" type="primary">Pol_576</name>
    <name evidence="1" type="ORF">FOF47_R04127</name>
</gene>
<dbReference type="EMBL" id="VOAJ01006357">
    <property type="protein sequence ID" value="KAF0872596.1"/>
    <property type="molecule type" value="Genomic_DNA"/>
</dbReference>
<evidence type="ECO:0000313" key="2">
    <source>
        <dbReference type="Proteomes" id="UP000475037"/>
    </source>
</evidence>
<protein>
    <submittedName>
        <fullName evidence="1">LORF2 protein</fullName>
    </submittedName>
</protein>
<dbReference type="Proteomes" id="UP000475037">
    <property type="component" value="Unassembled WGS sequence"/>
</dbReference>
<comment type="caution">
    <text evidence="1">The sequence shown here is derived from an EMBL/GenBank/DDBJ whole genome shotgun (WGS) entry which is preliminary data.</text>
</comment>
<accession>A0A6G1AA20</accession>
<organism evidence="1 2">
    <name type="scientific">Crocuta crocuta</name>
    <name type="common">Spotted hyena</name>
    <dbReference type="NCBI Taxonomy" id="9678"/>
    <lineage>
        <taxon>Eukaryota</taxon>
        <taxon>Metazoa</taxon>
        <taxon>Chordata</taxon>
        <taxon>Craniata</taxon>
        <taxon>Vertebrata</taxon>
        <taxon>Euteleostomi</taxon>
        <taxon>Mammalia</taxon>
        <taxon>Eutheria</taxon>
        <taxon>Laurasiatheria</taxon>
        <taxon>Carnivora</taxon>
        <taxon>Feliformia</taxon>
        <taxon>Hyaenidae</taxon>
        <taxon>Crocuta</taxon>
    </lineage>
</organism>
<reference evidence="1 2" key="1">
    <citation type="submission" date="2019-11" db="EMBL/GenBank/DDBJ databases">
        <authorList>
            <person name="Yang C."/>
            <person name="Li F."/>
        </authorList>
    </citation>
    <scope>NUCLEOTIDE SEQUENCE [LARGE SCALE GENOMIC DNA]</scope>
    <source>
        <strain evidence="1">KB4526</strain>
        <tissue evidence="1">Muscle</tissue>
    </source>
</reference>